<accession>A0A6J4RW69</accession>
<protein>
    <submittedName>
        <fullName evidence="2">Uncharacterized protein</fullName>
    </submittedName>
</protein>
<feature type="region of interest" description="Disordered" evidence="1">
    <location>
        <begin position="1"/>
        <end position="49"/>
    </location>
</feature>
<dbReference type="EMBL" id="CADCVR010000027">
    <property type="protein sequence ID" value="CAA9483244.1"/>
    <property type="molecule type" value="Genomic_DNA"/>
</dbReference>
<dbReference type="AlphaFoldDB" id="A0A6J4RW69"/>
<organism evidence="2">
    <name type="scientific">uncultured Solirubrobacteraceae bacterium</name>
    <dbReference type="NCBI Taxonomy" id="1162706"/>
    <lineage>
        <taxon>Bacteria</taxon>
        <taxon>Bacillati</taxon>
        <taxon>Actinomycetota</taxon>
        <taxon>Thermoleophilia</taxon>
        <taxon>Solirubrobacterales</taxon>
        <taxon>Solirubrobacteraceae</taxon>
        <taxon>environmental samples</taxon>
    </lineage>
</organism>
<gene>
    <name evidence="2" type="ORF">AVDCRST_MAG53-888</name>
</gene>
<feature type="compositionally biased region" description="Low complexity" evidence="1">
    <location>
        <begin position="7"/>
        <end position="29"/>
    </location>
</feature>
<evidence type="ECO:0000313" key="2">
    <source>
        <dbReference type="EMBL" id="CAA9483244.1"/>
    </source>
</evidence>
<feature type="compositionally biased region" description="Basic residues" evidence="1">
    <location>
        <begin position="30"/>
        <end position="39"/>
    </location>
</feature>
<sequence>MQRVAHAADGGDPLGGDLLRSSSGRARGLAPRRRARMRAMRVDPADDGLTPELAAQIHGELELGPEDETRALAAARPEEEGRVELVLYDEEGEQPDVVVTLGRDEALALAAALVALGGNEPSSAG</sequence>
<name>A0A6J4RW69_9ACTN</name>
<evidence type="ECO:0000256" key="1">
    <source>
        <dbReference type="SAM" id="MobiDB-lite"/>
    </source>
</evidence>
<reference evidence="2" key="1">
    <citation type="submission" date="2020-02" db="EMBL/GenBank/DDBJ databases">
        <authorList>
            <person name="Meier V. D."/>
        </authorList>
    </citation>
    <scope>NUCLEOTIDE SEQUENCE</scope>
    <source>
        <strain evidence="2">AVDCRST_MAG53</strain>
    </source>
</reference>
<proteinExistence type="predicted"/>